<dbReference type="AlphaFoldDB" id="A0AB33KYA9"/>
<dbReference type="Pfam" id="PF19637">
    <property type="entry name" value="DUF6140"/>
    <property type="match status" value="1"/>
</dbReference>
<sequence length="85" mass="9844">MSGVYYIQQKLNFIKIIMATFTVELKQRIAINGEIFESGLSVQVTTLFDSPYNEYEKIENAFRRVHGITNLKANGFLNDAYLKIY</sequence>
<gene>
    <name evidence="1" type="ORF">Pbs1_12890</name>
</gene>
<dbReference type="InterPro" id="IPR046138">
    <property type="entry name" value="DUF6140"/>
</dbReference>
<dbReference type="EMBL" id="AP035888">
    <property type="protein sequence ID" value="BFP67946.1"/>
    <property type="molecule type" value="Genomic_DNA"/>
</dbReference>
<reference evidence="1" key="1">
    <citation type="submission" date="2024-08" db="EMBL/GenBank/DDBJ databases">
        <title>Whole genome sequence of Tenacibaculum sp. strain pbs-1 associated with black-spot shell disease in Akoya pearl oysters.</title>
        <authorList>
            <person name="Sakatoku A."/>
            <person name="Suzuki T."/>
            <person name="Hatano K."/>
            <person name="Seki M."/>
            <person name="Tanaka D."/>
            <person name="Nakamura S."/>
            <person name="Suzuki N."/>
            <person name="Isshiki T."/>
        </authorList>
    </citation>
    <scope>NUCLEOTIDE SEQUENCE</scope>
    <source>
        <strain evidence="1">Pbs-1</strain>
    </source>
</reference>
<organism evidence="1">
    <name type="scientific">Tenacibaculum sp. Pbs-1</name>
    <dbReference type="NCBI Taxonomy" id="3238748"/>
    <lineage>
        <taxon>Bacteria</taxon>
        <taxon>Pseudomonadati</taxon>
        <taxon>Bacteroidota</taxon>
        <taxon>Flavobacteriia</taxon>
        <taxon>Flavobacteriales</taxon>
        <taxon>Flavobacteriaceae</taxon>
        <taxon>Tenacibaculum</taxon>
    </lineage>
</organism>
<accession>A0AB33KYA9</accession>
<name>A0AB33KYA9_9FLAO</name>
<proteinExistence type="predicted"/>
<protein>
    <submittedName>
        <fullName evidence="1">Uncharacterized protein</fullName>
    </submittedName>
</protein>
<evidence type="ECO:0000313" key="1">
    <source>
        <dbReference type="EMBL" id="BFP67946.1"/>
    </source>
</evidence>